<reference evidence="12" key="1">
    <citation type="submission" date="2016-10" db="EMBL/GenBank/DDBJ databases">
        <title>Frankia sp. NRRL B-16386 Genome sequencing.</title>
        <authorList>
            <person name="Ghodhbane-Gtari F."/>
            <person name="Swanson E."/>
            <person name="Gueddou A."/>
            <person name="Hezbri K."/>
            <person name="Ktari K."/>
            <person name="Nouioui I."/>
            <person name="Morris K."/>
            <person name="Simpson S."/>
            <person name="Abebe-Akele F."/>
            <person name="Thomas K."/>
            <person name="Gtari M."/>
            <person name="Tisa L.S."/>
        </authorList>
    </citation>
    <scope>NUCLEOTIDE SEQUENCE [LARGE SCALE GENOMIC DNA]</scope>
    <source>
        <strain evidence="12">NRRL B-16386</strain>
    </source>
</reference>
<keyword evidence="2 11" id="KW-0723">Serine/threonine-protein kinase</keyword>
<dbReference type="GO" id="GO:0004674">
    <property type="term" value="F:protein serine/threonine kinase activity"/>
    <property type="evidence" value="ECO:0007669"/>
    <property type="project" value="UniProtKB-KW"/>
</dbReference>
<comment type="catalytic activity">
    <reaction evidence="7">
        <text>L-threonyl-[protein] + ATP = O-phospho-L-threonyl-[protein] + ADP + H(+)</text>
        <dbReference type="Rhea" id="RHEA:46608"/>
        <dbReference type="Rhea" id="RHEA-COMP:11060"/>
        <dbReference type="Rhea" id="RHEA-COMP:11605"/>
        <dbReference type="ChEBI" id="CHEBI:15378"/>
        <dbReference type="ChEBI" id="CHEBI:30013"/>
        <dbReference type="ChEBI" id="CHEBI:30616"/>
        <dbReference type="ChEBI" id="CHEBI:61977"/>
        <dbReference type="ChEBI" id="CHEBI:456216"/>
        <dbReference type="EC" id="2.7.11.1"/>
    </reaction>
</comment>
<dbReference type="InterPro" id="IPR011990">
    <property type="entry name" value="TPR-like_helical_dom_sf"/>
</dbReference>
<evidence type="ECO:0000256" key="9">
    <source>
        <dbReference type="SAM" id="MobiDB-lite"/>
    </source>
</evidence>
<feature type="compositionally biased region" description="Gly residues" evidence="9">
    <location>
        <begin position="53"/>
        <end position="90"/>
    </location>
</feature>
<dbReference type="AlphaFoldDB" id="A0A1V2I3D8"/>
<dbReference type="STRING" id="1834516.BL253_33030"/>
<dbReference type="InterPro" id="IPR031634">
    <property type="entry name" value="PknG_rubred"/>
</dbReference>
<keyword evidence="6" id="KW-0067">ATP-binding</keyword>
<comment type="catalytic activity">
    <reaction evidence="8">
        <text>L-seryl-[protein] + ATP = O-phospho-L-seryl-[protein] + ADP + H(+)</text>
        <dbReference type="Rhea" id="RHEA:17989"/>
        <dbReference type="Rhea" id="RHEA-COMP:9863"/>
        <dbReference type="Rhea" id="RHEA-COMP:11604"/>
        <dbReference type="ChEBI" id="CHEBI:15378"/>
        <dbReference type="ChEBI" id="CHEBI:29999"/>
        <dbReference type="ChEBI" id="CHEBI:30616"/>
        <dbReference type="ChEBI" id="CHEBI:83421"/>
        <dbReference type="ChEBI" id="CHEBI:456216"/>
        <dbReference type="EC" id="2.7.11.1"/>
    </reaction>
</comment>
<evidence type="ECO:0000259" key="10">
    <source>
        <dbReference type="PROSITE" id="PS50011"/>
    </source>
</evidence>
<keyword evidence="5 11" id="KW-0418">Kinase</keyword>
<dbReference type="CDD" id="cd20335">
    <property type="entry name" value="BRcat_RBR"/>
    <property type="match status" value="1"/>
</dbReference>
<dbReference type="PANTHER" id="PTHR24363:SF0">
    <property type="entry name" value="SERINE_THREONINE KINASE LIKE DOMAIN CONTAINING 1"/>
    <property type="match status" value="1"/>
</dbReference>
<name>A0A1V2I3D8_9ACTN</name>
<feature type="domain" description="Protein kinase" evidence="10">
    <location>
        <begin position="188"/>
        <end position="439"/>
    </location>
</feature>
<gene>
    <name evidence="11" type="ORF">BL253_33030</name>
</gene>
<dbReference type="Gene3D" id="3.30.200.20">
    <property type="entry name" value="Phosphorylase Kinase, domain 1"/>
    <property type="match status" value="1"/>
</dbReference>
<evidence type="ECO:0000313" key="12">
    <source>
        <dbReference type="Proteomes" id="UP000188929"/>
    </source>
</evidence>
<dbReference type="SUPFAM" id="SSF56112">
    <property type="entry name" value="Protein kinase-like (PK-like)"/>
    <property type="match status" value="1"/>
</dbReference>
<evidence type="ECO:0000256" key="3">
    <source>
        <dbReference type="ARBA" id="ARBA00022679"/>
    </source>
</evidence>
<accession>A0A1V2I3D8</accession>
<evidence type="ECO:0000256" key="4">
    <source>
        <dbReference type="ARBA" id="ARBA00022741"/>
    </source>
</evidence>
<evidence type="ECO:0000256" key="6">
    <source>
        <dbReference type="ARBA" id="ARBA00022840"/>
    </source>
</evidence>
<keyword evidence="3" id="KW-0808">Transferase</keyword>
<dbReference type="Pfam" id="PF16919">
    <property type="entry name" value="PknG_rubred"/>
    <property type="match status" value="1"/>
</dbReference>
<dbReference type="Pfam" id="PF16918">
    <property type="entry name" value="PknG_TPR"/>
    <property type="match status" value="1"/>
</dbReference>
<keyword evidence="12" id="KW-1185">Reference proteome</keyword>
<feature type="region of interest" description="Disordered" evidence="9">
    <location>
        <begin position="1"/>
        <end position="22"/>
    </location>
</feature>
<keyword evidence="4" id="KW-0547">Nucleotide-binding</keyword>
<evidence type="ECO:0000313" key="11">
    <source>
        <dbReference type="EMBL" id="ONH23430.1"/>
    </source>
</evidence>
<dbReference type="Gene3D" id="1.25.40.10">
    <property type="entry name" value="Tetratricopeptide repeat domain"/>
    <property type="match status" value="1"/>
</dbReference>
<dbReference type="PANTHER" id="PTHR24363">
    <property type="entry name" value="SERINE/THREONINE PROTEIN KINASE"/>
    <property type="match status" value="1"/>
</dbReference>
<comment type="caution">
    <text evidence="11">The sequence shown here is derived from an EMBL/GenBank/DDBJ whole genome shotgun (WGS) entry which is preliminary data.</text>
</comment>
<evidence type="ECO:0000256" key="2">
    <source>
        <dbReference type="ARBA" id="ARBA00022527"/>
    </source>
</evidence>
<evidence type="ECO:0000256" key="8">
    <source>
        <dbReference type="ARBA" id="ARBA00048679"/>
    </source>
</evidence>
<sequence>MAGQASASGQPSARGPNGCADPTCDGNVAGDGYCDVCGTHVGSAAGGSAQPGAGAGAGGIGSATPGAGGGTGSGTGSGSGSGSGSAGGSGSSRSGRSRKSTRTTGPRSRLGAGLVEVPELPAPDPTSMVLADPQVPESRRFCPNPDCKQPVGRGTAKRPARAKGFCGKCRSPFSFVPALSKGDRAGQYQIEGAIAHGGQGWIYLARDTGVHETFWVVLKGMLDAGDADAYAAAVAERRFLASVDHPAIVKIYTFVEHAGSGYIVMEYVGGTSLRELLKRRRDAAGGNPDPLPVAQAISFILAVLPAFAYLHRNGLVFCDFKPDNVMLARDAVKLIDLGAVRRLDAVGGAIYGTPGYQAPEVARQGPSVASDLYTIGRTLAALILNFRGNTSTYRYRLPPTSEHPPLVRYDSLYRFLRKSTAPQPDDRFTSADEMYDELLGVLREIVAAEGGRPVPAPSRLFAGDSHLTGEDLDGTRAEPPWAVLPALRVDPADQAASTLAALPDSDPAALAQLLAAISPQTVEVRLRRARALMEAGEAAEAGQLLDQVADEDPWEWRVEYYRGLLALTGGDAAAARGAFDRVYSQAPGELAPKLALALAAEVDGALAHAERMYDIVSRTDDGFTSAAFGLARVRTARGDRTGAVAAYQRVPPSSAAHLDAQIRLARVLGTVTAAGTPSRDDIAKASRVLARLGAGQGPRLDEVRRAALTRDLLAAAVDLVASGALADADDVKVAGAQLRETDLRFALERVYREMAKQAPSAAIRYELVDLANSVRPRTLV</sequence>
<dbReference type="EMBL" id="MOMC01000086">
    <property type="protein sequence ID" value="ONH23430.1"/>
    <property type="molecule type" value="Genomic_DNA"/>
</dbReference>
<dbReference type="CDD" id="cd14014">
    <property type="entry name" value="STKc_PknB_like"/>
    <property type="match status" value="1"/>
</dbReference>
<dbReference type="GO" id="GO:0005524">
    <property type="term" value="F:ATP binding"/>
    <property type="evidence" value="ECO:0007669"/>
    <property type="project" value="UniProtKB-KW"/>
</dbReference>
<dbReference type="Proteomes" id="UP000188929">
    <property type="component" value="Unassembled WGS sequence"/>
</dbReference>
<dbReference type="Gene3D" id="1.10.510.10">
    <property type="entry name" value="Transferase(Phosphotransferase) domain 1"/>
    <property type="match status" value="1"/>
</dbReference>
<dbReference type="PROSITE" id="PS50011">
    <property type="entry name" value="PROTEIN_KINASE_DOM"/>
    <property type="match status" value="1"/>
</dbReference>
<evidence type="ECO:0000256" key="1">
    <source>
        <dbReference type="ARBA" id="ARBA00012513"/>
    </source>
</evidence>
<dbReference type="InterPro" id="IPR000719">
    <property type="entry name" value="Prot_kinase_dom"/>
</dbReference>
<dbReference type="SUPFAM" id="SSF48452">
    <property type="entry name" value="TPR-like"/>
    <property type="match status" value="1"/>
</dbReference>
<proteinExistence type="predicted"/>
<feature type="region of interest" description="Disordered" evidence="9">
    <location>
        <begin position="40"/>
        <end position="126"/>
    </location>
</feature>
<dbReference type="InterPro" id="IPR031636">
    <property type="entry name" value="PknG_TPR"/>
</dbReference>
<feature type="compositionally biased region" description="Low complexity" evidence="9">
    <location>
        <begin position="1"/>
        <end position="16"/>
    </location>
</feature>
<feature type="compositionally biased region" description="Low complexity" evidence="9">
    <location>
        <begin position="42"/>
        <end position="52"/>
    </location>
</feature>
<protein>
    <recommendedName>
        <fullName evidence="1">non-specific serine/threonine protein kinase</fullName>
        <ecNumber evidence="1">2.7.11.1</ecNumber>
    </recommendedName>
</protein>
<dbReference type="EC" id="2.7.11.1" evidence="1"/>
<evidence type="ECO:0000256" key="7">
    <source>
        <dbReference type="ARBA" id="ARBA00047899"/>
    </source>
</evidence>
<dbReference type="FunFam" id="1.10.510.10:FF:000306">
    <property type="entry name" value="Serine/threonine protein kinase"/>
    <property type="match status" value="1"/>
</dbReference>
<dbReference type="InterPro" id="IPR011009">
    <property type="entry name" value="Kinase-like_dom_sf"/>
</dbReference>
<dbReference type="Pfam" id="PF00069">
    <property type="entry name" value="Pkinase"/>
    <property type="match status" value="1"/>
</dbReference>
<organism evidence="11 12">
    <name type="scientific">Pseudofrankia asymbiotica</name>
    <dbReference type="NCBI Taxonomy" id="1834516"/>
    <lineage>
        <taxon>Bacteria</taxon>
        <taxon>Bacillati</taxon>
        <taxon>Actinomycetota</taxon>
        <taxon>Actinomycetes</taxon>
        <taxon>Frankiales</taxon>
        <taxon>Frankiaceae</taxon>
        <taxon>Pseudofrankia</taxon>
    </lineage>
</organism>
<evidence type="ECO:0000256" key="5">
    <source>
        <dbReference type="ARBA" id="ARBA00022777"/>
    </source>
</evidence>